<dbReference type="EMBL" id="BOOW01000049">
    <property type="protein sequence ID" value="GII96733.1"/>
    <property type="molecule type" value="Genomic_DNA"/>
</dbReference>
<accession>A0A919RN19</accession>
<dbReference type="Proteomes" id="UP000606172">
    <property type="component" value="Unassembled WGS sequence"/>
</dbReference>
<keyword evidence="2" id="KW-1185">Reference proteome</keyword>
<evidence type="ECO:0000313" key="2">
    <source>
        <dbReference type="Proteomes" id="UP000606172"/>
    </source>
</evidence>
<comment type="caution">
    <text evidence="1">The sequence shown here is derived from an EMBL/GenBank/DDBJ whole genome shotgun (WGS) entry which is preliminary data.</text>
</comment>
<protein>
    <submittedName>
        <fullName evidence="1">Uncharacterized protein</fullName>
    </submittedName>
</protein>
<evidence type="ECO:0000313" key="1">
    <source>
        <dbReference type="EMBL" id="GII96733.1"/>
    </source>
</evidence>
<proteinExistence type="predicted"/>
<gene>
    <name evidence="1" type="ORF">Ssi02_69640</name>
</gene>
<name>A0A919RN19_9ACTN</name>
<reference evidence="1" key="1">
    <citation type="submission" date="2021-01" db="EMBL/GenBank/DDBJ databases">
        <title>Whole genome shotgun sequence of Sinosporangium siamense NBRC 109515.</title>
        <authorList>
            <person name="Komaki H."/>
            <person name="Tamura T."/>
        </authorList>
    </citation>
    <scope>NUCLEOTIDE SEQUENCE</scope>
    <source>
        <strain evidence="1">NBRC 109515</strain>
    </source>
</reference>
<organism evidence="1 2">
    <name type="scientific">Sinosporangium siamense</name>
    <dbReference type="NCBI Taxonomy" id="1367973"/>
    <lineage>
        <taxon>Bacteria</taxon>
        <taxon>Bacillati</taxon>
        <taxon>Actinomycetota</taxon>
        <taxon>Actinomycetes</taxon>
        <taxon>Streptosporangiales</taxon>
        <taxon>Streptosporangiaceae</taxon>
        <taxon>Sinosporangium</taxon>
    </lineage>
</organism>
<sequence>MPRPSLFRLLVQERHWDNWVVFSGHFEDTARTLAKEAGAPRLANATVARRTFDRWYTGYWYGRPHNDAARVLERLLGFPWTELFSPAPDVFHARKTVHDRDGLQASLVIGERWSTSRLFLSADNNMADSWELMGRNVLDGTTSAVLFLPVARHGEEVRLCPSDPSGLERFLRPARRGLLVGVEEQDDLRLYVIDSANVRKNLAAFTTRDKRLTIPTAYELDDLTYGILWSLIQLDDGLLADDQTLDDEQQVLETYLQLPRSAPSRMALPMLTTVGASWLGSAFCAQHIQRRLDGASEIPLFWTRE</sequence>
<dbReference type="AlphaFoldDB" id="A0A919RN19"/>